<evidence type="ECO:0000256" key="1">
    <source>
        <dbReference type="ARBA" id="ARBA00008857"/>
    </source>
</evidence>
<accession>A0A8D6UIW7</accession>
<organism evidence="5">
    <name type="scientific">Xanthomonas arboricola pv. corylina</name>
    <dbReference type="NCBI Taxonomy" id="487821"/>
    <lineage>
        <taxon>Bacteria</taxon>
        <taxon>Pseudomonadati</taxon>
        <taxon>Pseudomonadota</taxon>
        <taxon>Gammaproteobacteria</taxon>
        <taxon>Lysobacterales</taxon>
        <taxon>Lysobacteraceae</taxon>
        <taxon>Xanthomonas</taxon>
    </lineage>
</organism>
<dbReference type="InterPro" id="IPR050808">
    <property type="entry name" value="Phage_Integrase"/>
</dbReference>
<name>A0A8D6UIW7_9XANT</name>
<feature type="domain" description="Integrase DNA-binding" evidence="3">
    <location>
        <begin position="3"/>
        <end position="86"/>
    </location>
</feature>
<dbReference type="PANTHER" id="PTHR30629">
    <property type="entry name" value="PROPHAGE INTEGRASE"/>
    <property type="match status" value="1"/>
</dbReference>
<dbReference type="EMBL" id="HG992338">
    <property type="protein sequence ID" value="CAE6701568.1"/>
    <property type="molecule type" value="Genomic_DNA"/>
</dbReference>
<dbReference type="Pfam" id="PF13356">
    <property type="entry name" value="Arm-DNA-bind_3"/>
    <property type="match status" value="1"/>
</dbReference>
<reference evidence="5 6" key="1">
    <citation type="submission" date="2021-02" db="EMBL/GenBank/DDBJ databases">
        <authorList>
            <person name="Pothier F. J."/>
        </authorList>
    </citation>
    <scope>NUCLEOTIDE SEQUENCE</scope>
    <source>
        <strain evidence="4 6">301</strain>
        <strain evidence="5">CFBP 1159</strain>
    </source>
</reference>
<proteinExistence type="inferred from homology"/>
<dbReference type="EMBL" id="HG992341">
    <property type="protein sequence ID" value="CAE6706846.1"/>
    <property type="molecule type" value="Genomic_DNA"/>
</dbReference>
<evidence type="ECO:0000259" key="3">
    <source>
        <dbReference type="Pfam" id="PF13356"/>
    </source>
</evidence>
<dbReference type="RefSeq" id="WP_050570536.1">
    <property type="nucleotide sequence ID" value="NZ_CP062164.1"/>
</dbReference>
<dbReference type="Proteomes" id="UP000835243">
    <property type="component" value="Chromosome"/>
</dbReference>
<dbReference type="GO" id="GO:0015074">
    <property type="term" value="P:DNA integration"/>
    <property type="evidence" value="ECO:0007669"/>
    <property type="project" value="UniProtKB-KW"/>
</dbReference>
<evidence type="ECO:0000313" key="6">
    <source>
        <dbReference type="Proteomes" id="UP000835287"/>
    </source>
</evidence>
<evidence type="ECO:0000256" key="2">
    <source>
        <dbReference type="ARBA" id="ARBA00022908"/>
    </source>
</evidence>
<dbReference type="EMBL" id="HG992341">
    <property type="protein sequence ID" value="CAE6706824.1"/>
    <property type="molecule type" value="Genomic_DNA"/>
</dbReference>
<protein>
    <submittedName>
        <fullName evidence="5">Prophage integrase IntS</fullName>
    </submittedName>
</protein>
<dbReference type="PANTHER" id="PTHR30629:SF2">
    <property type="entry name" value="PROPHAGE INTEGRASE INTS-RELATED"/>
    <property type="match status" value="1"/>
</dbReference>
<dbReference type="Gene3D" id="3.30.160.390">
    <property type="entry name" value="Integrase, DNA-binding domain"/>
    <property type="match status" value="1"/>
</dbReference>
<comment type="similarity">
    <text evidence="1">Belongs to the 'phage' integrase family.</text>
</comment>
<sequence>MPLSDAAVRSAKPATKPVRLFDGGGLYVEISPKGAKLWRWKYRFGGREKRLALGVYPEVSLAEARAQHLEARKILRSGIDPAEKRKVDRLVRVDRSQLSFAAVAAELLNLHGKKNSVLTMKRNGRIVEKDLNPYLGHRPIAEISACQPPVKLIQP</sequence>
<dbReference type="InterPro" id="IPR025166">
    <property type="entry name" value="Integrase_DNA_bind_dom"/>
</dbReference>
<gene>
    <name evidence="5" type="primary">intS_1</name>
    <name evidence="5" type="ORF">CFBP1159_05780</name>
    <name evidence="4" type="ORF">XAC301_04490</name>
</gene>
<keyword evidence="6" id="KW-1185">Reference proteome</keyword>
<dbReference type="InterPro" id="IPR038488">
    <property type="entry name" value="Integrase_DNA-bd_sf"/>
</dbReference>
<keyword evidence="2" id="KW-0229">DNA integration</keyword>
<dbReference type="Proteomes" id="UP000835287">
    <property type="component" value="Chromosome"/>
</dbReference>
<dbReference type="AlphaFoldDB" id="A0A8D6UIW7"/>
<dbReference type="EMBL" id="HG992338">
    <property type="protein sequence ID" value="CAE6701573.1"/>
    <property type="molecule type" value="Genomic_DNA"/>
</dbReference>
<evidence type="ECO:0000313" key="4">
    <source>
        <dbReference type="EMBL" id="CAE6701568.1"/>
    </source>
</evidence>
<evidence type="ECO:0000313" key="5">
    <source>
        <dbReference type="EMBL" id="CAE6706824.1"/>
    </source>
</evidence>